<dbReference type="PANTHER" id="PTHR48111:SF50">
    <property type="entry name" value="KDP OPERON TRANSCRIPTIONAL REGULATORY PROTEIN KDPE"/>
    <property type="match status" value="1"/>
</dbReference>
<dbReference type="PANTHER" id="PTHR48111">
    <property type="entry name" value="REGULATOR OF RPOS"/>
    <property type="match status" value="1"/>
</dbReference>
<dbReference type="FunFam" id="3.40.50.2300:FF:000021">
    <property type="entry name" value="Two-component system response regulator KdpE"/>
    <property type="match status" value="1"/>
</dbReference>
<evidence type="ECO:0000256" key="2">
    <source>
        <dbReference type="ARBA" id="ARBA00022490"/>
    </source>
</evidence>
<name>A0A1P8EEA2_9GAMM</name>
<dbReference type="InterPro" id="IPR001789">
    <property type="entry name" value="Sig_transdc_resp-reg_receiver"/>
</dbReference>
<evidence type="ECO:0000259" key="10">
    <source>
        <dbReference type="PROSITE" id="PS50110"/>
    </source>
</evidence>
<dbReference type="EMBL" id="CP016896">
    <property type="protein sequence ID" value="APV34527.1"/>
    <property type="molecule type" value="Genomic_DNA"/>
</dbReference>
<feature type="domain" description="Response regulatory" evidence="10">
    <location>
        <begin position="10"/>
        <end position="123"/>
    </location>
</feature>
<dbReference type="Pfam" id="PF00072">
    <property type="entry name" value="Response_reg"/>
    <property type="match status" value="1"/>
</dbReference>
<dbReference type="Pfam" id="PF00486">
    <property type="entry name" value="Trans_reg_C"/>
    <property type="match status" value="1"/>
</dbReference>
<proteinExistence type="predicted"/>
<keyword evidence="6 9" id="KW-0238">DNA-binding</keyword>
<feature type="modified residue" description="4-aspartylphosphate" evidence="8">
    <location>
        <position position="59"/>
    </location>
</feature>
<dbReference type="GO" id="GO:0045893">
    <property type="term" value="P:positive regulation of DNA-templated transcription"/>
    <property type="evidence" value="ECO:0007669"/>
    <property type="project" value="UniProtKB-ARBA"/>
</dbReference>
<evidence type="ECO:0000256" key="6">
    <source>
        <dbReference type="ARBA" id="ARBA00023125"/>
    </source>
</evidence>
<dbReference type="SMART" id="SM00448">
    <property type="entry name" value="REC"/>
    <property type="match status" value="1"/>
</dbReference>
<evidence type="ECO:0000256" key="8">
    <source>
        <dbReference type="PROSITE-ProRule" id="PRU00169"/>
    </source>
</evidence>
<dbReference type="GO" id="GO:0042802">
    <property type="term" value="F:identical protein binding"/>
    <property type="evidence" value="ECO:0007669"/>
    <property type="project" value="UniProtKB-ARBA"/>
</dbReference>
<reference evidence="12 13" key="1">
    <citation type="submission" date="2016-08" db="EMBL/GenBank/DDBJ databases">
        <title>Complete genome sequence of Acinetobacter baylyi strain GFJ2.</title>
        <authorList>
            <person name="Tabata M."/>
            <person name="Kuboki S."/>
            <person name="Gibu N."/>
            <person name="Kinouchi Y."/>
            <person name="Vangnai A."/>
            <person name="Kasai D."/>
            <person name="Fukuda M."/>
        </authorList>
    </citation>
    <scope>NUCLEOTIDE SEQUENCE [LARGE SCALE GENOMIC DNA]</scope>
    <source>
        <strain evidence="12 13">GFJ2</strain>
    </source>
</reference>
<keyword evidence="3 8" id="KW-0597">Phosphoprotein</keyword>
<dbReference type="CDD" id="cd17620">
    <property type="entry name" value="REC_OmpR_KdpE-like"/>
    <property type="match status" value="1"/>
</dbReference>
<dbReference type="InterPro" id="IPR039420">
    <property type="entry name" value="WalR-like"/>
</dbReference>
<evidence type="ECO:0000256" key="3">
    <source>
        <dbReference type="ARBA" id="ARBA00022553"/>
    </source>
</evidence>
<keyword evidence="4" id="KW-0902">Two-component regulatory system</keyword>
<keyword evidence="5" id="KW-0805">Transcription regulation</keyword>
<protein>
    <submittedName>
        <fullName evidence="12">DNA-binding response regulator</fullName>
    </submittedName>
</protein>
<dbReference type="Proteomes" id="UP000185674">
    <property type="component" value="Chromosome"/>
</dbReference>
<dbReference type="KEGG" id="asol:BEN76_00190"/>
<dbReference type="Gene3D" id="1.10.10.10">
    <property type="entry name" value="Winged helix-like DNA-binding domain superfamily/Winged helix DNA-binding domain"/>
    <property type="match status" value="1"/>
</dbReference>
<dbReference type="InterPro" id="IPR001867">
    <property type="entry name" value="OmpR/PhoB-type_DNA-bd"/>
</dbReference>
<dbReference type="eggNOG" id="COG0745">
    <property type="taxonomic scope" value="Bacteria"/>
</dbReference>
<feature type="domain" description="OmpR/PhoB-type" evidence="11">
    <location>
        <begin position="131"/>
        <end position="232"/>
    </location>
</feature>
<dbReference type="Gene3D" id="6.10.250.690">
    <property type="match status" value="1"/>
</dbReference>
<feature type="DNA-binding region" description="OmpR/PhoB-type" evidence="9">
    <location>
        <begin position="131"/>
        <end position="232"/>
    </location>
</feature>
<dbReference type="STRING" id="487316.BEN76_00190"/>
<sequence>MSHSFNTQASILIIDDEPQIRKFLDIALRAQGYAVHVAETGMKGLEILASQGADLLILDLGLPDMDGAEVLKEMRQWSQIPVIVLSARPDEQQKIKLLDAGANDYVTKPFSIQELCARIRVMFRQQPSQSEHNLVFNDGQLFVDVAEHSVKLAGDDVVLTKKEFQLLALLIRHQGKIVTQKQILSELWGITHEEDTHYLRILVKKLRTKLGDSALQPHYIFTVAGIGLRFQSDVGSA</sequence>
<dbReference type="SMART" id="SM00862">
    <property type="entry name" value="Trans_reg_C"/>
    <property type="match status" value="1"/>
</dbReference>
<dbReference type="GO" id="GO:0000156">
    <property type="term" value="F:phosphorelay response regulator activity"/>
    <property type="evidence" value="ECO:0007669"/>
    <property type="project" value="TreeGrafter"/>
</dbReference>
<evidence type="ECO:0000256" key="9">
    <source>
        <dbReference type="PROSITE-ProRule" id="PRU01091"/>
    </source>
</evidence>
<evidence type="ECO:0000256" key="4">
    <source>
        <dbReference type="ARBA" id="ARBA00023012"/>
    </source>
</evidence>
<dbReference type="Gene3D" id="3.40.50.2300">
    <property type="match status" value="1"/>
</dbReference>
<dbReference type="GO" id="GO:0032993">
    <property type="term" value="C:protein-DNA complex"/>
    <property type="evidence" value="ECO:0007669"/>
    <property type="project" value="TreeGrafter"/>
</dbReference>
<dbReference type="CDD" id="cd00383">
    <property type="entry name" value="trans_reg_C"/>
    <property type="match status" value="1"/>
</dbReference>
<dbReference type="InterPro" id="IPR011006">
    <property type="entry name" value="CheY-like_superfamily"/>
</dbReference>
<dbReference type="GO" id="GO:0005829">
    <property type="term" value="C:cytosol"/>
    <property type="evidence" value="ECO:0007669"/>
    <property type="project" value="TreeGrafter"/>
</dbReference>
<keyword evidence="2" id="KW-0963">Cytoplasm</keyword>
<gene>
    <name evidence="12" type="ORF">BEN76_00190</name>
</gene>
<evidence type="ECO:0000313" key="13">
    <source>
        <dbReference type="Proteomes" id="UP000185674"/>
    </source>
</evidence>
<dbReference type="PROSITE" id="PS50110">
    <property type="entry name" value="RESPONSE_REGULATORY"/>
    <property type="match status" value="1"/>
</dbReference>
<evidence type="ECO:0000313" key="12">
    <source>
        <dbReference type="EMBL" id="APV34527.1"/>
    </source>
</evidence>
<evidence type="ECO:0000259" key="11">
    <source>
        <dbReference type="PROSITE" id="PS51755"/>
    </source>
</evidence>
<evidence type="ECO:0000256" key="5">
    <source>
        <dbReference type="ARBA" id="ARBA00023015"/>
    </source>
</evidence>
<dbReference type="SUPFAM" id="SSF52172">
    <property type="entry name" value="CheY-like"/>
    <property type="match status" value="1"/>
</dbReference>
<comment type="subcellular location">
    <subcellularLocation>
        <location evidence="1">Cytoplasm</location>
    </subcellularLocation>
</comment>
<keyword evidence="7" id="KW-0804">Transcription</keyword>
<accession>A0A1P8EEA2</accession>
<evidence type="ECO:0000256" key="1">
    <source>
        <dbReference type="ARBA" id="ARBA00004496"/>
    </source>
</evidence>
<dbReference type="PROSITE" id="PS51755">
    <property type="entry name" value="OMPR_PHOB"/>
    <property type="match status" value="1"/>
</dbReference>
<evidence type="ECO:0000256" key="7">
    <source>
        <dbReference type="ARBA" id="ARBA00023163"/>
    </source>
</evidence>
<dbReference type="RefSeq" id="WP_004941182.1">
    <property type="nucleotide sequence ID" value="NZ_BBNM01000009.1"/>
</dbReference>
<dbReference type="GO" id="GO:0000987">
    <property type="term" value="F:cis-regulatory region sequence-specific DNA binding"/>
    <property type="evidence" value="ECO:0007669"/>
    <property type="project" value="UniProtKB-ARBA"/>
</dbReference>
<dbReference type="AlphaFoldDB" id="A0A1P8EEA2"/>
<dbReference type="InterPro" id="IPR036388">
    <property type="entry name" value="WH-like_DNA-bd_sf"/>
</dbReference>
<organism evidence="12 13">
    <name type="scientific">Acinetobacter soli</name>
    <dbReference type="NCBI Taxonomy" id="487316"/>
    <lineage>
        <taxon>Bacteria</taxon>
        <taxon>Pseudomonadati</taxon>
        <taxon>Pseudomonadota</taxon>
        <taxon>Gammaproteobacteria</taxon>
        <taxon>Moraxellales</taxon>
        <taxon>Moraxellaceae</taxon>
        <taxon>Acinetobacter</taxon>
    </lineage>
</organism>